<accession>A0A382B7N7</accession>
<proteinExistence type="predicted"/>
<dbReference type="EMBL" id="UINC01028380">
    <property type="protein sequence ID" value="SVB09263.1"/>
    <property type="molecule type" value="Genomic_DNA"/>
</dbReference>
<sequence length="87" mass="9735">PELVMVFLSLLSRLVASQISQLSAKKLTALLSMLSPPKNHPEWKRSIYPVNADSEKGISAIEMGSLLKRKRGGKFKQRQKNVKSELT</sequence>
<name>A0A382B7N7_9ZZZZ</name>
<reference evidence="1" key="1">
    <citation type="submission" date="2018-05" db="EMBL/GenBank/DDBJ databases">
        <authorList>
            <person name="Lanie J.A."/>
            <person name="Ng W.-L."/>
            <person name="Kazmierczak K.M."/>
            <person name="Andrzejewski T.M."/>
            <person name="Davidsen T.M."/>
            <person name="Wayne K.J."/>
            <person name="Tettelin H."/>
            <person name="Glass J.I."/>
            <person name="Rusch D."/>
            <person name="Podicherti R."/>
            <person name="Tsui H.-C.T."/>
            <person name="Winkler M.E."/>
        </authorList>
    </citation>
    <scope>NUCLEOTIDE SEQUENCE</scope>
</reference>
<dbReference type="AlphaFoldDB" id="A0A382B7N7"/>
<feature type="non-terminal residue" evidence="1">
    <location>
        <position position="87"/>
    </location>
</feature>
<protein>
    <submittedName>
        <fullName evidence="1">Uncharacterized protein</fullName>
    </submittedName>
</protein>
<feature type="non-terminal residue" evidence="1">
    <location>
        <position position="1"/>
    </location>
</feature>
<gene>
    <name evidence="1" type="ORF">METZ01_LOCUS162117</name>
</gene>
<organism evidence="1">
    <name type="scientific">marine metagenome</name>
    <dbReference type="NCBI Taxonomy" id="408172"/>
    <lineage>
        <taxon>unclassified sequences</taxon>
        <taxon>metagenomes</taxon>
        <taxon>ecological metagenomes</taxon>
    </lineage>
</organism>
<evidence type="ECO:0000313" key="1">
    <source>
        <dbReference type="EMBL" id="SVB09263.1"/>
    </source>
</evidence>